<dbReference type="OrthoDB" id="3516938at2759"/>
<dbReference type="AlphaFoldDB" id="A0A2J6TRV1"/>
<feature type="domain" description="F-box" evidence="1">
    <location>
        <begin position="7"/>
        <end position="59"/>
    </location>
</feature>
<accession>A0A2J6TRV1</accession>
<dbReference type="GeneID" id="36590583"/>
<dbReference type="EMBL" id="KZ613746">
    <property type="protein sequence ID" value="PMD65732.1"/>
    <property type="molecule type" value="Genomic_DNA"/>
</dbReference>
<sequence>MSTSQDRDYLTSLPTELLAKVIAEVPISSYLDITHTSRILRDFIKTNAARPCNEIIRSQHSVAAEYLKSEMVDGWLLPTMEELESEEVSYMQRTYSYLRWLEEKGRMVQRHGLLGQIPFPGCAENWETCIRITDPGPQYVHFLESQILQLCGGNHKAGAPCLSCMKLFRVGKGDMGIKLYLRDFPAFMNKFNHFFGKVMDERLSRRKRIATATKVPRGIMWYYGVDKLMIYNKGEAQCFMWEA</sequence>
<gene>
    <name evidence="2" type="ORF">K444DRAFT_625270</name>
</gene>
<keyword evidence="3" id="KW-1185">Reference proteome</keyword>
<evidence type="ECO:0000313" key="3">
    <source>
        <dbReference type="Proteomes" id="UP000235371"/>
    </source>
</evidence>
<dbReference type="PROSITE" id="PS50181">
    <property type="entry name" value="FBOX"/>
    <property type="match status" value="1"/>
</dbReference>
<protein>
    <recommendedName>
        <fullName evidence="1">F-box domain-containing protein</fullName>
    </recommendedName>
</protein>
<reference evidence="2 3" key="1">
    <citation type="submission" date="2016-04" db="EMBL/GenBank/DDBJ databases">
        <title>A degradative enzymes factory behind the ericoid mycorrhizal symbiosis.</title>
        <authorList>
            <consortium name="DOE Joint Genome Institute"/>
            <person name="Martino E."/>
            <person name="Morin E."/>
            <person name="Grelet G."/>
            <person name="Kuo A."/>
            <person name="Kohler A."/>
            <person name="Daghino S."/>
            <person name="Barry K."/>
            <person name="Choi C."/>
            <person name="Cichocki N."/>
            <person name="Clum A."/>
            <person name="Copeland A."/>
            <person name="Hainaut M."/>
            <person name="Haridas S."/>
            <person name="Labutti K."/>
            <person name="Lindquist E."/>
            <person name="Lipzen A."/>
            <person name="Khouja H.-R."/>
            <person name="Murat C."/>
            <person name="Ohm R."/>
            <person name="Olson A."/>
            <person name="Spatafora J."/>
            <person name="Veneault-Fourrey C."/>
            <person name="Henrissat B."/>
            <person name="Grigoriev I."/>
            <person name="Martin F."/>
            <person name="Perotto S."/>
        </authorList>
    </citation>
    <scope>NUCLEOTIDE SEQUENCE [LARGE SCALE GENOMIC DNA]</scope>
    <source>
        <strain evidence="2 3">E</strain>
    </source>
</reference>
<dbReference type="RefSeq" id="XP_024742636.1">
    <property type="nucleotide sequence ID" value="XM_024882506.1"/>
</dbReference>
<evidence type="ECO:0000313" key="2">
    <source>
        <dbReference type="EMBL" id="PMD65732.1"/>
    </source>
</evidence>
<dbReference type="Proteomes" id="UP000235371">
    <property type="component" value="Unassembled WGS sequence"/>
</dbReference>
<dbReference type="InterPro" id="IPR001810">
    <property type="entry name" value="F-box_dom"/>
</dbReference>
<name>A0A2J6TRV1_9HELO</name>
<organism evidence="2 3">
    <name type="scientific">Hyaloscypha bicolor E</name>
    <dbReference type="NCBI Taxonomy" id="1095630"/>
    <lineage>
        <taxon>Eukaryota</taxon>
        <taxon>Fungi</taxon>
        <taxon>Dikarya</taxon>
        <taxon>Ascomycota</taxon>
        <taxon>Pezizomycotina</taxon>
        <taxon>Leotiomycetes</taxon>
        <taxon>Helotiales</taxon>
        <taxon>Hyaloscyphaceae</taxon>
        <taxon>Hyaloscypha</taxon>
        <taxon>Hyaloscypha bicolor</taxon>
    </lineage>
</organism>
<proteinExistence type="predicted"/>
<dbReference type="InParanoid" id="A0A2J6TRV1"/>
<evidence type="ECO:0000259" key="1">
    <source>
        <dbReference type="PROSITE" id="PS50181"/>
    </source>
</evidence>